<dbReference type="InterPro" id="IPR029058">
    <property type="entry name" value="AB_hydrolase_fold"/>
</dbReference>
<dbReference type="InterPro" id="IPR000873">
    <property type="entry name" value="AMP-dep_synth/lig_dom"/>
</dbReference>
<evidence type="ECO:0000256" key="1">
    <source>
        <dbReference type="ARBA" id="ARBA00022450"/>
    </source>
</evidence>
<dbReference type="PROSITE" id="PS50075">
    <property type="entry name" value="CARRIER"/>
    <property type="match status" value="1"/>
</dbReference>
<feature type="compositionally biased region" description="Low complexity" evidence="3">
    <location>
        <begin position="500"/>
        <end position="513"/>
    </location>
</feature>
<dbReference type="Gene3D" id="3.40.50.12780">
    <property type="entry name" value="N-terminal domain of ligase-like"/>
    <property type="match status" value="1"/>
</dbReference>
<feature type="region of interest" description="Disordered" evidence="3">
    <location>
        <begin position="494"/>
        <end position="518"/>
    </location>
</feature>
<dbReference type="GO" id="GO:0044550">
    <property type="term" value="P:secondary metabolite biosynthetic process"/>
    <property type="evidence" value="ECO:0007669"/>
    <property type="project" value="UniProtKB-ARBA"/>
</dbReference>
<feature type="compositionally biased region" description="Pro residues" evidence="3">
    <location>
        <begin position="14"/>
        <end position="23"/>
    </location>
</feature>
<dbReference type="InterPro" id="IPR036736">
    <property type="entry name" value="ACP-like_sf"/>
</dbReference>
<evidence type="ECO:0000259" key="4">
    <source>
        <dbReference type="PROSITE" id="PS50075"/>
    </source>
</evidence>
<dbReference type="Pfam" id="PF00550">
    <property type="entry name" value="PP-binding"/>
    <property type="match status" value="1"/>
</dbReference>
<dbReference type="PANTHER" id="PTHR45527:SF1">
    <property type="entry name" value="FATTY ACID SYNTHASE"/>
    <property type="match status" value="1"/>
</dbReference>
<evidence type="ECO:0000313" key="6">
    <source>
        <dbReference type="Proteomes" id="UP000642748"/>
    </source>
</evidence>
<dbReference type="InterPro" id="IPR010071">
    <property type="entry name" value="AA_adenyl_dom"/>
</dbReference>
<keyword evidence="6" id="KW-1185">Reference proteome</keyword>
<dbReference type="GO" id="GO:0043041">
    <property type="term" value="P:amino acid activation for nonribosomal peptide biosynthetic process"/>
    <property type="evidence" value="ECO:0007669"/>
    <property type="project" value="TreeGrafter"/>
</dbReference>
<feature type="domain" description="Carrier" evidence="4">
    <location>
        <begin position="514"/>
        <end position="588"/>
    </location>
</feature>
<dbReference type="Gene3D" id="3.40.50.1820">
    <property type="entry name" value="alpha/beta hydrolase"/>
    <property type="match status" value="1"/>
</dbReference>
<name>A0A8J3QLG5_9ACTN</name>
<evidence type="ECO:0000256" key="3">
    <source>
        <dbReference type="SAM" id="MobiDB-lite"/>
    </source>
</evidence>
<dbReference type="PROSITE" id="PS00012">
    <property type="entry name" value="PHOSPHOPANTETHEINE"/>
    <property type="match status" value="1"/>
</dbReference>
<dbReference type="SUPFAM" id="SSF47336">
    <property type="entry name" value="ACP-like"/>
    <property type="match status" value="1"/>
</dbReference>
<keyword evidence="2" id="KW-0597">Phosphoprotein</keyword>
<dbReference type="InterPro" id="IPR025110">
    <property type="entry name" value="AMP-bd_C"/>
</dbReference>
<dbReference type="Proteomes" id="UP000642748">
    <property type="component" value="Unassembled WGS sequence"/>
</dbReference>
<protein>
    <recommendedName>
        <fullName evidence="4">Carrier domain-containing protein</fullName>
    </recommendedName>
</protein>
<feature type="compositionally biased region" description="Basic and acidic residues" evidence="3">
    <location>
        <begin position="600"/>
        <end position="610"/>
    </location>
</feature>
<dbReference type="NCBIfam" id="TIGR01733">
    <property type="entry name" value="AA-adenyl-dom"/>
    <property type="match status" value="1"/>
</dbReference>
<keyword evidence="1" id="KW-0596">Phosphopantetheine</keyword>
<dbReference type="RefSeq" id="WP_203915629.1">
    <property type="nucleotide sequence ID" value="NZ_BONZ01000001.1"/>
</dbReference>
<dbReference type="GO" id="GO:0005737">
    <property type="term" value="C:cytoplasm"/>
    <property type="evidence" value="ECO:0007669"/>
    <property type="project" value="TreeGrafter"/>
</dbReference>
<dbReference type="PANTHER" id="PTHR45527">
    <property type="entry name" value="NONRIBOSOMAL PEPTIDE SYNTHETASE"/>
    <property type="match status" value="1"/>
</dbReference>
<dbReference type="PROSITE" id="PS00455">
    <property type="entry name" value="AMP_BINDING"/>
    <property type="match status" value="1"/>
</dbReference>
<dbReference type="InterPro" id="IPR045851">
    <property type="entry name" value="AMP-bd_C_sf"/>
</dbReference>
<feature type="compositionally biased region" description="Low complexity" evidence="3">
    <location>
        <begin position="586"/>
        <end position="597"/>
    </location>
</feature>
<dbReference type="Pfam" id="PF13193">
    <property type="entry name" value="AMP-binding_C"/>
    <property type="match status" value="1"/>
</dbReference>
<evidence type="ECO:0000313" key="5">
    <source>
        <dbReference type="EMBL" id="GIH11900.1"/>
    </source>
</evidence>
<dbReference type="FunFam" id="3.40.50.980:FF:000001">
    <property type="entry name" value="Non-ribosomal peptide synthetase"/>
    <property type="match status" value="1"/>
</dbReference>
<dbReference type="AlphaFoldDB" id="A0A8J3QLG5"/>
<accession>A0A8J3QLG5</accession>
<reference evidence="5" key="1">
    <citation type="submission" date="2021-01" db="EMBL/GenBank/DDBJ databases">
        <title>Whole genome shotgun sequence of Rugosimonospora africana NBRC 104875.</title>
        <authorList>
            <person name="Komaki H."/>
            <person name="Tamura T."/>
        </authorList>
    </citation>
    <scope>NUCLEOTIDE SEQUENCE</scope>
    <source>
        <strain evidence="5">NBRC 104875</strain>
    </source>
</reference>
<dbReference type="EMBL" id="BONZ01000001">
    <property type="protein sequence ID" value="GIH11900.1"/>
    <property type="molecule type" value="Genomic_DNA"/>
</dbReference>
<organism evidence="5 6">
    <name type="scientific">Rugosimonospora africana</name>
    <dbReference type="NCBI Taxonomy" id="556532"/>
    <lineage>
        <taxon>Bacteria</taxon>
        <taxon>Bacillati</taxon>
        <taxon>Actinomycetota</taxon>
        <taxon>Actinomycetes</taxon>
        <taxon>Micromonosporales</taxon>
        <taxon>Micromonosporaceae</taxon>
        <taxon>Rugosimonospora</taxon>
    </lineage>
</organism>
<dbReference type="Pfam" id="PF00501">
    <property type="entry name" value="AMP-binding"/>
    <property type="match status" value="1"/>
</dbReference>
<feature type="region of interest" description="Disordered" evidence="3">
    <location>
        <begin position="586"/>
        <end position="610"/>
    </location>
</feature>
<dbReference type="InterPro" id="IPR020845">
    <property type="entry name" value="AMP-binding_CS"/>
</dbReference>
<comment type="caution">
    <text evidence="5">The sequence shown here is derived from an EMBL/GenBank/DDBJ whole genome shotgun (WGS) entry which is preliminary data.</text>
</comment>
<proteinExistence type="predicted"/>
<dbReference type="FunFam" id="3.40.50.12780:FF:000012">
    <property type="entry name" value="Non-ribosomal peptide synthetase"/>
    <property type="match status" value="1"/>
</dbReference>
<dbReference type="InterPro" id="IPR020806">
    <property type="entry name" value="PKS_PP-bd"/>
</dbReference>
<dbReference type="InterPro" id="IPR006162">
    <property type="entry name" value="Ppantetheine_attach_site"/>
</dbReference>
<dbReference type="SUPFAM" id="SSF56801">
    <property type="entry name" value="Acetyl-CoA synthetase-like"/>
    <property type="match status" value="1"/>
</dbReference>
<sequence>MPTLEAADTEPRSRPYPPDPPARVAPATLPQLFECQVARTPDGDALADGTGTLTYRELNRRANRLARLLIRRGIGPERLVALRLPRSVDMVVAMLAVVKAGGGYLPVDPAYPAAHVEYVLADAAPDLILDTLDSAELGDAPAELSDTDPTDRDRTASLRLANTAYVIYTSGSTGRPKGTVITHAGLAGLAAAKVDRLALSAGDRMAQLSSPSFDASITEIWAAFTAGATLVVPPPGPLAGDELGDALRAGRVTHAVIPPSALGSLSGVDLPDLRTIVVAGEECPAELAARWAPGRRLINAYGPTEATVCATMTDPLSGNGIPPIGQPIPGVATYVLDGALRPAAPGETGELYLAGPGLARGYLRRPGLTAQRFVADPFGEPGSRMYRTGDLVRRTETGDLVFAGRLDDQTKIRGYRVELGEVAAILRSHPSVSEAVAVVRPDPAGNPRLVGYVVPHRGSAPTPAEVREHARSRVPEYLVPAVVAVLDELPRTPSGKVDRGALPAPAGPEAAGESPRTDPERTLCALFGHVLGVSDVDLDSHFFELGGDSMLAVNLIRGAREAGLSFTPRELYAQPTVRGLAAVAAARTGGATRPTGGSDTDTRTGEGPRR</sequence>
<feature type="region of interest" description="Disordered" evidence="3">
    <location>
        <begin position="1"/>
        <end position="25"/>
    </location>
</feature>
<dbReference type="GO" id="GO:0031177">
    <property type="term" value="F:phosphopantetheine binding"/>
    <property type="evidence" value="ECO:0007669"/>
    <property type="project" value="InterPro"/>
</dbReference>
<dbReference type="FunFam" id="3.30.300.30:FF:000010">
    <property type="entry name" value="Enterobactin synthetase component F"/>
    <property type="match status" value="1"/>
</dbReference>
<dbReference type="InterPro" id="IPR009081">
    <property type="entry name" value="PP-bd_ACP"/>
</dbReference>
<dbReference type="SMART" id="SM00823">
    <property type="entry name" value="PKS_PP"/>
    <property type="match status" value="1"/>
</dbReference>
<dbReference type="Gene3D" id="3.30.300.30">
    <property type="match status" value="1"/>
</dbReference>
<dbReference type="InterPro" id="IPR042099">
    <property type="entry name" value="ANL_N_sf"/>
</dbReference>
<gene>
    <name evidence="5" type="ORF">Raf01_00720</name>
</gene>
<evidence type="ECO:0000256" key="2">
    <source>
        <dbReference type="ARBA" id="ARBA00022553"/>
    </source>
</evidence>